<accession>A0A0R0BWB5</accession>
<evidence type="ECO:0000256" key="8">
    <source>
        <dbReference type="ARBA" id="ARBA00023136"/>
    </source>
</evidence>
<evidence type="ECO:0000256" key="9">
    <source>
        <dbReference type="ARBA" id="ARBA00025772"/>
    </source>
</evidence>
<evidence type="ECO:0000313" key="13">
    <source>
        <dbReference type="Proteomes" id="UP000051254"/>
    </source>
</evidence>
<evidence type="ECO:0000256" key="6">
    <source>
        <dbReference type="ARBA" id="ARBA00022692"/>
    </source>
</evidence>
<keyword evidence="4" id="KW-0488">Methylation</keyword>
<dbReference type="InterPro" id="IPR022346">
    <property type="entry name" value="T2SS_GspH"/>
</dbReference>
<evidence type="ECO:0000256" key="1">
    <source>
        <dbReference type="ARBA" id="ARBA00004377"/>
    </source>
</evidence>
<evidence type="ECO:0000256" key="4">
    <source>
        <dbReference type="ARBA" id="ARBA00022481"/>
    </source>
</evidence>
<comment type="similarity">
    <text evidence="9">Belongs to the GSP H family.</text>
</comment>
<name>A0A0R0BWB5_9GAMM</name>
<reference evidence="12 13" key="1">
    <citation type="submission" date="2015-05" db="EMBL/GenBank/DDBJ databases">
        <title>Genome sequencing and analysis of members of genus Stenotrophomonas.</title>
        <authorList>
            <person name="Patil P.P."/>
            <person name="Midha S."/>
            <person name="Patil P.B."/>
        </authorList>
    </citation>
    <scope>NUCLEOTIDE SEQUENCE [LARGE SCALE GENOMIC DNA]</scope>
    <source>
        <strain evidence="12 13">DSM 17805</strain>
    </source>
</reference>
<evidence type="ECO:0000256" key="10">
    <source>
        <dbReference type="ARBA" id="ARBA00030775"/>
    </source>
</evidence>
<keyword evidence="5" id="KW-0997">Cell inner membrane</keyword>
<evidence type="ECO:0000256" key="2">
    <source>
        <dbReference type="ARBA" id="ARBA00021549"/>
    </source>
</evidence>
<keyword evidence="13" id="KW-1185">Reference proteome</keyword>
<dbReference type="EMBL" id="LDJH01000013">
    <property type="protein sequence ID" value="KRG57870.1"/>
    <property type="molecule type" value="Genomic_DNA"/>
</dbReference>
<dbReference type="AlphaFoldDB" id="A0A0R0BWB5"/>
<evidence type="ECO:0000256" key="5">
    <source>
        <dbReference type="ARBA" id="ARBA00022519"/>
    </source>
</evidence>
<comment type="subcellular location">
    <subcellularLocation>
        <location evidence="1">Cell inner membrane</location>
        <topology evidence="1">Single-pass membrane protein</topology>
    </subcellularLocation>
</comment>
<dbReference type="GO" id="GO:0015628">
    <property type="term" value="P:protein secretion by the type II secretion system"/>
    <property type="evidence" value="ECO:0007669"/>
    <property type="project" value="InterPro"/>
</dbReference>
<dbReference type="Gene3D" id="3.55.40.10">
    <property type="entry name" value="minor pseudopilin epsh domain"/>
    <property type="match status" value="1"/>
</dbReference>
<keyword evidence="8" id="KW-0472">Membrane</keyword>
<organism evidence="12 13">
    <name type="scientific">Stenotrophomonas koreensis</name>
    <dbReference type="NCBI Taxonomy" id="266128"/>
    <lineage>
        <taxon>Bacteria</taxon>
        <taxon>Pseudomonadati</taxon>
        <taxon>Pseudomonadota</taxon>
        <taxon>Gammaproteobacteria</taxon>
        <taxon>Lysobacterales</taxon>
        <taxon>Lysobacteraceae</taxon>
        <taxon>Stenotrophomonas</taxon>
    </lineage>
</organism>
<dbReference type="InterPro" id="IPR045584">
    <property type="entry name" value="Pilin-like"/>
</dbReference>
<gene>
    <name evidence="12" type="ORF">ABB25_08585</name>
</gene>
<dbReference type="GO" id="GO:0005886">
    <property type="term" value="C:plasma membrane"/>
    <property type="evidence" value="ECO:0007669"/>
    <property type="project" value="UniProtKB-SubCell"/>
</dbReference>
<dbReference type="SUPFAM" id="SSF54523">
    <property type="entry name" value="Pili subunits"/>
    <property type="match status" value="1"/>
</dbReference>
<evidence type="ECO:0000256" key="7">
    <source>
        <dbReference type="ARBA" id="ARBA00022989"/>
    </source>
</evidence>
<keyword evidence="6" id="KW-0812">Transmembrane</keyword>
<dbReference type="PATRIC" id="fig|266128.3.peg.585"/>
<keyword evidence="7" id="KW-1133">Transmembrane helix</keyword>
<feature type="domain" description="General secretion pathway GspH" evidence="11">
    <location>
        <begin position="30"/>
        <end position="142"/>
    </location>
</feature>
<proteinExistence type="inferred from homology"/>
<dbReference type="Pfam" id="PF12019">
    <property type="entry name" value="GspH"/>
    <property type="match status" value="1"/>
</dbReference>
<sequence length="156" mass="16036">MVTVLVLSILVGIAIPSMTGLINTNRLAGQANELVSALQVARSEAIRQNAGVTVCASTDGLVCSDAGTWTHWLVRGGRDNEVIQSGLINGSVRISAAGYPVRFRADGLARSAAGGLAAATITLCIPTTRPAQNQRQVTLSRGSRIEVVPVNGGGAC</sequence>
<evidence type="ECO:0000256" key="3">
    <source>
        <dbReference type="ARBA" id="ARBA00022475"/>
    </source>
</evidence>
<keyword evidence="3" id="KW-1003">Cell membrane</keyword>
<evidence type="ECO:0000313" key="12">
    <source>
        <dbReference type="EMBL" id="KRG57870.1"/>
    </source>
</evidence>
<evidence type="ECO:0000259" key="11">
    <source>
        <dbReference type="Pfam" id="PF12019"/>
    </source>
</evidence>
<dbReference type="GO" id="GO:0015627">
    <property type="term" value="C:type II protein secretion system complex"/>
    <property type="evidence" value="ECO:0007669"/>
    <property type="project" value="InterPro"/>
</dbReference>
<protein>
    <recommendedName>
        <fullName evidence="2">Type II secretion system protein H</fullName>
    </recommendedName>
    <alternativeName>
        <fullName evidence="10">General secretion pathway protein H</fullName>
    </alternativeName>
</protein>
<comment type="caution">
    <text evidence="12">The sequence shown here is derived from an EMBL/GenBank/DDBJ whole genome shotgun (WGS) entry which is preliminary data.</text>
</comment>
<dbReference type="Proteomes" id="UP000051254">
    <property type="component" value="Unassembled WGS sequence"/>
</dbReference>
<dbReference type="STRING" id="266128.ABB25_08585"/>